<dbReference type="OrthoDB" id="9781577at2"/>
<dbReference type="InterPro" id="IPR004507">
    <property type="entry name" value="UbiX-like"/>
</dbReference>
<feature type="domain" description="Flavoprotein" evidence="5">
    <location>
        <begin position="5"/>
        <end position="180"/>
    </location>
</feature>
<evidence type="ECO:0000256" key="1">
    <source>
        <dbReference type="ARBA" id="ARBA00022602"/>
    </source>
</evidence>
<protein>
    <submittedName>
        <fullName evidence="6">Phenylacrylic acid decarboxylase</fullName>
    </submittedName>
</protein>
<dbReference type="HOGENOM" id="CLU_074522_0_1_7"/>
<dbReference type="STRING" id="235279.HH_1360"/>
<keyword evidence="2" id="KW-0285">Flavoprotein</keyword>
<dbReference type="GO" id="GO:0004659">
    <property type="term" value="F:prenyltransferase activity"/>
    <property type="evidence" value="ECO:0007669"/>
    <property type="project" value="UniProtKB-KW"/>
</dbReference>
<evidence type="ECO:0000256" key="2">
    <source>
        <dbReference type="ARBA" id="ARBA00022630"/>
    </source>
</evidence>
<evidence type="ECO:0000313" key="6">
    <source>
        <dbReference type="EMBL" id="AAP77957.1"/>
    </source>
</evidence>
<organism evidence="6 7">
    <name type="scientific">Helicobacter hepaticus (strain ATCC 51449 / 3B1)</name>
    <dbReference type="NCBI Taxonomy" id="235279"/>
    <lineage>
        <taxon>Bacteria</taxon>
        <taxon>Pseudomonadati</taxon>
        <taxon>Campylobacterota</taxon>
        <taxon>Epsilonproteobacteria</taxon>
        <taxon>Campylobacterales</taxon>
        <taxon>Helicobacteraceae</taxon>
        <taxon>Helicobacter</taxon>
    </lineage>
</organism>
<keyword evidence="4" id="KW-0808">Transferase</keyword>
<evidence type="ECO:0000256" key="4">
    <source>
        <dbReference type="ARBA" id="ARBA00022679"/>
    </source>
</evidence>
<dbReference type="Gene3D" id="3.40.50.1950">
    <property type="entry name" value="Flavin prenyltransferase-like"/>
    <property type="match status" value="1"/>
</dbReference>
<dbReference type="KEGG" id="hhe:HH_1360"/>
<keyword evidence="1" id="KW-0637">Prenyltransferase</keyword>
<evidence type="ECO:0000256" key="3">
    <source>
        <dbReference type="ARBA" id="ARBA00022643"/>
    </source>
</evidence>
<keyword evidence="7" id="KW-1185">Reference proteome</keyword>
<keyword evidence="3" id="KW-0288">FMN</keyword>
<dbReference type="Pfam" id="PF02441">
    <property type="entry name" value="Flavoprotein"/>
    <property type="match status" value="1"/>
</dbReference>
<dbReference type="InterPro" id="IPR003382">
    <property type="entry name" value="Flavoprotein"/>
</dbReference>
<dbReference type="InterPro" id="IPR036551">
    <property type="entry name" value="Flavin_trans-like"/>
</dbReference>
<name>Q7VGG1_HELHP</name>
<reference evidence="6 7" key="1">
    <citation type="journal article" date="2003" name="Proc. Natl. Acad. Sci. U.S.A.">
        <title>The complete genome sequence of the carcinogenic bacterium Helicobacter hepaticus.</title>
        <authorList>
            <person name="Suerbaum S."/>
            <person name="Josenhans C."/>
            <person name="Sterzenbach T."/>
            <person name="Drescher B."/>
            <person name="Brandt P."/>
            <person name="Bell M."/>
            <person name="Droege M."/>
            <person name="Fartmann B."/>
            <person name="Fischer H.-P."/>
            <person name="Ge Z."/>
            <person name="Hoerster A."/>
            <person name="Holland R."/>
            <person name="Klein K."/>
            <person name="Koenig J."/>
            <person name="Macko L."/>
            <person name="Mendz G.L."/>
            <person name="Nyakatura G."/>
            <person name="Schauer D.B."/>
            <person name="Shen Z."/>
            <person name="Weber J."/>
            <person name="Frosch M."/>
            <person name="Fox J.G."/>
        </authorList>
    </citation>
    <scope>NUCLEOTIDE SEQUENCE [LARGE SCALE GENOMIC DNA]</scope>
    <source>
        <strain evidence="7">ATCC 51449 / 3B1</strain>
    </source>
</reference>
<evidence type="ECO:0000259" key="5">
    <source>
        <dbReference type="Pfam" id="PF02441"/>
    </source>
</evidence>
<dbReference type="EMBL" id="AE017125">
    <property type="protein sequence ID" value="AAP77957.1"/>
    <property type="molecule type" value="Genomic_DNA"/>
</dbReference>
<evidence type="ECO:0000313" key="7">
    <source>
        <dbReference type="Proteomes" id="UP000002495"/>
    </source>
</evidence>
<dbReference type="AlphaFoldDB" id="Q7VGG1"/>
<dbReference type="NCBIfam" id="NF004685">
    <property type="entry name" value="PRK06029.1"/>
    <property type="match status" value="1"/>
</dbReference>
<dbReference type="RefSeq" id="WP_011116200.1">
    <property type="nucleotide sequence ID" value="NC_004917.1"/>
</dbReference>
<accession>Q7VGG1</accession>
<dbReference type="NCBIfam" id="TIGR00421">
    <property type="entry name" value="ubiX_pad"/>
    <property type="match status" value="1"/>
</dbReference>
<gene>
    <name evidence="6" type="primary">ubiD</name>
    <name evidence="6" type="ordered locus">HH_1360</name>
</gene>
<dbReference type="SUPFAM" id="SSF52507">
    <property type="entry name" value="Homo-oligomeric flavin-containing Cys decarboxylases, HFCD"/>
    <property type="match status" value="1"/>
</dbReference>
<dbReference type="Proteomes" id="UP000002495">
    <property type="component" value="Chromosome"/>
</dbReference>
<sequence>MRGIKKLVVAIGGASGVHLGLKFIECVPDSIELFVVVSEGAKDVAKHELDYNFKEQLFALKHKREFCIYNENEMDSPIASGSFGIDAMAVVPTSMNLLAKIANGLCDELISRCASVMLKERRKLLLAPREMPLSPIALEQMSKLSLLGVIIAPPSVGYYAKPNDLESMERFFIGKWFDALCIENILYQRWKYDIKGI</sequence>
<proteinExistence type="predicted"/>
<dbReference type="eggNOG" id="COG0163">
    <property type="taxonomic scope" value="Bacteria"/>
</dbReference>